<keyword evidence="2" id="KW-0378">Hydrolase</keyword>
<keyword evidence="3" id="KW-1185">Reference proteome</keyword>
<dbReference type="Gene3D" id="3.40.50.1820">
    <property type="entry name" value="alpha/beta hydrolase"/>
    <property type="match status" value="1"/>
</dbReference>
<dbReference type="GO" id="GO:0016020">
    <property type="term" value="C:membrane"/>
    <property type="evidence" value="ECO:0007669"/>
    <property type="project" value="TreeGrafter"/>
</dbReference>
<accession>A0A4Y7QC44</accession>
<dbReference type="PANTHER" id="PTHR43798:SF33">
    <property type="entry name" value="HYDROLASE, PUTATIVE (AFU_ORTHOLOGUE AFUA_2G14860)-RELATED"/>
    <property type="match status" value="1"/>
</dbReference>
<dbReference type="InterPro" id="IPR000073">
    <property type="entry name" value="AB_hydrolase_1"/>
</dbReference>
<gene>
    <name evidence="2" type="ORF">BD410DRAFT_766580</name>
</gene>
<reference evidence="2 3" key="1">
    <citation type="submission" date="2018-06" db="EMBL/GenBank/DDBJ databases">
        <title>A transcriptomic atlas of mushroom development highlights an independent origin of complex multicellularity.</title>
        <authorList>
            <consortium name="DOE Joint Genome Institute"/>
            <person name="Krizsan K."/>
            <person name="Almasi E."/>
            <person name="Merenyi Z."/>
            <person name="Sahu N."/>
            <person name="Viragh M."/>
            <person name="Koszo T."/>
            <person name="Mondo S."/>
            <person name="Kiss B."/>
            <person name="Balint B."/>
            <person name="Kues U."/>
            <person name="Barry K."/>
            <person name="Hegedus J.C."/>
            <person name="Henrissat B."/>
            <person name="Johnson J."/>
            <person name="Lipzen A."/>
            <person name="Ohm R."/>
            <person name="Nagy I."/>
            <person name="Pangilinan J."/>
            <person name="Yan J."/>
            <person name="Xiong Y."/>
            <person name="Grigoriev I.V."/>
            <person name="Hibbett D.S."/>
            <person name="Nagy L.G."/>
        </authorList>
    </citation>
    <scope>NUCLEOTIDE SEQUENCE [LARGE SCALE GENOMIC DNA]</scope>
    <source>
        <strain evidence="2 3">SZMC22713</strain>
    </source>
</reference>
<dbReference type="InterPro" id="IPR029058">
    <property type="entry name" value="AB_hydrolase_fold"/>
</dbReference>
<dbReference type="STRING" id="50990.A0A4Y7QC44"/>
<name>A0A4Y7QC44_9AGAM</name>
<dbReference type="EMBL" id="ML170165">
    <property type="protein sequence ID" value="TDL24946.1"/>
    <property type="molecule type" value="Genomic_DNA"/>
</dbReference>
<protein>
    <submittedName>
        <fullName evidence="2">Alpha/beta-hydrolase</fullName>
    </submittedName>
</protein>
<dbReference type="AlphaFoldDB" id="A0A4Y7QC44"/>
<feature type="domain" description="AB hydrolase-1" evidence="1">
    <location>
        <begin position="51"/>
        <end position="167"/>
    </location>
</feature>
<evidence type="ECO:0000259" key="1">
    <source>
        <dbReference type="Pfam" id="PF00561"/>
    </source>
</evidence>
<dbReference type="GO" id="GO:0047372">
    <property type="term" value="F:monoacylglycerol lipase activity"/>
    <property type="evidence" value="ECO:0007669"/>
    <property type="project" value="TreeGrafter"/>
</dbReference>
<organism evidence="2 3">
    <name type="scientific">Rickenella mellea</name>
    <dbReference type="NCBI Taxonomy" id="50990"/>
    <lineage>
        <taxon>Eukaryota</taxon>
        <taxon>Fungi</taxon>
        <taxon>Dikarya</taxon>
        <taxon>Basidiomycota</taxon>
        <taxon>Agaricomycotina</taxon>
        <taxon>Agaricomycetes</taxon>
        <taxon>Hymenochaetales</taxon>
        <taxon>Rickenellaceae</taxon>
        <taxon>Rickenella</taxon>
    </lineage>
</organism>
<proteinExistence type="predicted"/>
<dbReference type="VEuPathDB" id="FungiDB:BD410DRAFT_766580"/>
<dbReference type="InterPro" id="IPR050266">
    <property type="entry name" value="AB_hydrolase_sf"/>
</dbReference>
<dbReference type="GO" id="GO:0046464">
    <property type="term" value="P:acylglycerol catabolic process"/>
    <property type="evidence" value="ECO:0007669"/>
    <property type="project" value="TreeGrafter"/>
</dbReference>
<dbReference type="Pfam" id="PF00561">
    <property type="entry name" value="Abhydrolase_1"/>
    <property type="match status" value="1"/>
</dbReference>
<dbReference type="Proteomes" id="UP000294933">
    <property type="component" value="Unassembled WGS sequence"/>
</dbReference>
<dbReference type="PANTHER" id="PTHR43798">
    <property type="entry name" value="MONOACYLGLYCEROL LIPASE"/>
    <property type="match status" value="1"/>
</dbReference>
<evidence type="ECO:0000313" key="2">
    <source>
        <dbReference type="EMBL" id="TDL24946.1"/>
    </source>
</evidence>
<dbReference type="SUPFAM" id="SSF53474">
    <property type="entry name" value="alpha/beta-Hydrolases"/>
    <property type="match status" value="1"/>
</dbReference>
<dbReference type="OrthoDB" id="6431331at2759"/>
<sequence>MVGCRLTHAYILTPTTMAFEGFQSGNTECPSGAVVFSYRRFDSTAAAKSRPLLVLLHGYPQNSLMWKDFVNEIPDEWEVLIPDLPGYGNSTKPVNPATHSLGHSKREWAKDIVHVIDTLWGQDTQFIAYGHDRGARLAYRLALDYPTRVAGAALLDIVPTSYVWDAMRLEKGHEETKRTHHWVFLSSPRPLPETMIASNPQFYFDYTIRGWTGRTMRDTDAAWISESIAPYLDKERGKDRIAAACEDYRAGANHDIHDDFTSSINPLSHHIPTSTNPAPAPHPPPFKCPLLILSSHHLRARFDVDAIWFSLGEPGKVQSFQIGNDDTGHFIVNEETEETGKKTTEWLDTFWPLPEA</sequence>
<evidence type="ECO:0000313" key="3">
    <source>
        <dbReference type="Proteomes" id="UP000294933"/>
    </source>
</evidence>